<evidence type="ECO:0000313" key="3">
    <source>
        <dbReference type="EMBL" id="WWC66328.1"/>
    </source>
</evidence>
<feature type="compositionally biased region" description="Low complexity" evidence="1">
    <location>
        <begin position="1770"/>
        <end position="1780"/>
    </location>
</feature>
<feature type="region of interest" description="Disordered" evidence="1">
    <location>
        <begin position="129"/>
        <end position="609"/>
    </location>
</feature>
<reference evidence="2" key="3">
    <citation type="submission" date="2016-07" db="EMBL/GenBank/DDBJ databases">
        <title>Evolution of pathogenesis and genome organization in the Tremellales.</title>
        <authorList>
            <person name="Cuomo C."/>
            <person name="Litvintseva A."/>
            <person name="Heitman J."/>
            <person name="Chen Y."/>
            <person name="Sun S."/>
            <person name="Springer D."/>
            <person name="Dromer F."/>
            <person name="Young S."/>
            <person name="Zeng Q."/>
            <person name="Chapman S."/>
            <person name="Gujja S."/>
            <person name="Saif S."/>
            <person name="Birren B."/>
        </authorList>
    </citation>
    <scope>NUCLEOTIDE SEQUENCE</scope>
    <source>
        <strain evidence="2">CBS 10737</strain>
    </source>
</reference>
<feature type="compositionally biased region" description="Polar residues" evidence="1">
    <location>
        <begin position="1517"/>
        <end position="1549"/>
    </location>
</feature>
<feature type="compositionally biased region" description="Polar residues" evidence="1">
    <location>
        <begin position="140"/>
        <end position="156"/>
    </location>
</feature>
<dbReference type="RefSeq" id="XP_019015008.1">
    <property type="nucleotide sequence ID" value="XM_019152870.1"/>
</dbReference>
<dbReference type="KEGG" id="kpin:30169465"/>
<reference evidence="3" key="4">
    <citation type="submission" date="2024-02" db="EMBL/GenBank/DDBJ databases">
        <title>Comparative genomics of Cryptococcus and Kwoniella reveals pathogenesis evolution and contrasting modes of karyotype evolution via chromosome fusion or intercentromeric recombination.</title>
        <authorList>
            <person name="Coelho M.A."/>
            <person name="David-Palma M."/>
            <person name="Shea T."/>
            <person name="Bowers K."/>
            <person name="McGinley-Smith S."/>
            <person name="Mohammad A.W."/>
            <person name="Gnirke A."/>
            <person name="Yurkov A.M."/>
            <person name="Nowrousian M."/>
            <person name="Sun S."/>
            <person name="Cuomo C.A."/>
            <person name="Heitman J."/>
        </authorList>
    </citation>
    <scope>NUCLEOTIDE SEQUENCE</scope>
    <source>
        <strain evidence="3">CBS 10737</strain>
    </source>
</reference>
<feature type="compositionally biased region" description="Low complexity" evidence="1">
    <location>
        <begin position="343"/>
        <end position="352"/>
    </location>
</feature>
<accession>A0A1B9IDT3</accession>
<feature type="compositionally biased region" description="Low complexity" evidence="1">
    <location>
        <begin position="1296"/>
        <end position="1307"/>
    </location>
</feature>
<organism evidence="2">
    <name type="scientific">Kwoniella pini CBS 10737</name>
    <dbReference type="NCBI Taxonomy" id="1296096"/>
    <lineage>
        <taxon>Eukaryota</taxon>
        <taxon>Fungi</taxon>
        <taxon>Dikarya</taxon>
        <taxon>Basidiomycota</taxon>
        <taxon>Agaricomycotina</taxon>
        <taxon>Tremellomycetes</taxon>
        <taxon>Tremellales</taxon>
        <taxon>Cryptococcaceae</taxon>
        <taxon>Kwoniella</taxon>
    </lineage>
</organism>
<feature type="compositionally biased region" description="Polar residues" evidence="1">
    <location>
        <begin position="993"/>
        <end position="1002"/>
    </location>
</feature>
<feature type="compositionally biased region" description="Polar residues" evidence="1">
    <location>
        <begin position="240"/>
        <end position="249"/>
    </location>
</feature>
<feature type="compositionally biased region" description="Polar residues" evidence="1">
    <location>
        <begin position="1343"/>
        <end position="1362"/>
    </location>
</feature>
<feature type="compositionally biased region" description="Polar residues" evidence="1">
    <location>
        <begin position="1681"/>
        <end position="1692"/>
    </location>
</feature>
<evidence type="ECO:0000256" key="1">
    <source>
        <dbReference type="SAM" id="MobiDB-lite"/>
    </source>
</evidence>
<feature type="compositionally biased region" description="Polar residues" evidence="1">
    <location>
        <begin position="294"/>
        <end position="307"/>
    </location>
</feature>
<feature type="compositionally biased region" description="Acidic residues" evidence="1">
    <location>
        <begin position="1042"/>
        <end position="1061"/>
    </location>
</feature>
<feature type="compositionally biased region" description="Polar residues" evidence="1">
    <location>
        <begin position="24"/>
        <end position="34"/>
    </location>
</feature>
<feature type="region of interest" description="Disordered" evidence="1">
    <location>
        <begin position="1"/>
        <end position="35"/>
    </location>
</feature>
<feature type="compositionally biased region" description="Basic and acidic residues" evidence="1">
    <location>
        <begin position="1269"/>
        <end position="1286"/>
    </location>
</feature>
<feature type="compositionally biased region" description="Low complexity" evidence="1">
    <location>
        <begin position="250"/>
        <end position="262"/>
    </location>
</feature>
<feature type="compositionally biased region" description="Polar residues" evidence="1">
    <location>
        <begin position="974"/>
        <end position="984"/>
    </location>
</feature>
<feature type="compositionally biased region" description="Basic and acidic residues" evidence="1">
    <location>
        <begin position="1619"/>
        <end position="1635"/>
    </location>
</feature>
<dbReference type="GeneID" id="30169465"/>
<dbReference type="OrthoDB" id="2565095at2759"/>
<feature type="compositionally biased region" description="Basic and acidic residues" evidence="1">
    <location>
        <begin position="394"/>
        <end position="418"/>
    </location>
</feature>
<feature type="region of interest" description="Disordered" evidence="1">
    <location>
        <begin position="1716"/>
        <end position="1820"/>
    </location>
</feature>
<dbReference type="EMBL" id="CP144519">
    <property type="protein sequence ID" value="WWC66328.1"/>
    <property type="molecule type" value="Genomic_DNA"/>
</dbReference>
<feature type="compositionally biased region" description="Low complexity" evidence="1">
    <location>
        <begin position="1215"/>
        <end position="1228"/>
    </location>
</feature>
<keyword evidence="4" id="KW-1185">Reference proteome</keyword>
<feature type="compositionally biased region" description="Basic and acidic residues" evidence="1">
    <location>
        <begin position="308"/>
        <end position="317"/>
    </location>
</feature>
<dbReference type="STRING" id="1296096.A0A1B9IDT3"/>
<feature type="compositionally biased region" description="Acidic residues" evidence="1">
    <location>
        <begin position="1636"/>
        <end position="1648"/>
    </location>
</feature>
<feature type="compositionally biased region" description="Polar residues" evidence="1">
    <location>
        <begin position="1716"/>
        <end position="1763"/>
    </location>
</feature>
<feature type="compositionally biased region" description="Polar residues" evidence="1">
    <location>
        <begin position="531"/>
        <end position="546"/>
    </location>
</feature>
<feature type="compositionally biased region" description="Polar residues" evidence="1">
    <location>
        <begin position="1386"/>
        <end position="1398"/>
    </location>
</feature>
<dbReference type="EMBL" id="KI894007">
    <property type="protein sequence ID" value="OCF53789.1"/>
    <property type="molecule type" value="Genomic_DNA"/>
</dbReference>
<evidence type="ECO:0000313" key="4">
    <source>
        <dbReference type="Proteomes" id="UP000094020"/>
    </source>
</evidence>
<sequence>MAKKTIATEGGTSVSSPYPAGPSTVKSPASSSRSAGPLICFETAGGMKLCKKRIKPNQPFESVLNAAIEKIDPRSKPEHFRISHVRAEGREVDLIDEYDFESFQRRALDKPSATYTVKIYLPTSGPASSISEIPAHHDQYPQTPASGGSSESTGNVFETPAPKPKNDKKGKRKAADQTAIGTDATGTPTEIHGIDAQNPSSTLEPPFTPALPSASSLPDPIPPTNAKSSKKKRKQKQSEELSGNFQTTASSSSFDAPSSSESIQPLTTPSKKSKRKRKRDSEASEPPQADSAITVDTTSIPQRTAKSTSRERASKSPEKKRRKKTNSPQQPTRSSPALQINLSSTSSSVPSPYAHLNKYRPVTPSPLGRLPTPSTPSVDGEAEEELPETPTSSVKEKTESIEDAQEQPKTETGNRTDGLEFEGSPIADEEPGSIEQEQEQVAEIMPRKKSRVSKKDLEATEIVLHTPPSSEESVQVDLAASELDSQIDKPDNDKNMKTPKSRSKKKEQVSLEAPLADNEELVTGAKDTEQDCLSTVEQSDAQTSPIFTPDADHQPSNEPGIPQSVKKVERQRKKKVSVVPDVQGTRLEDEVAEDLEKNETPAGTSKRAAARKIIPSVEIPTSLEAEEENLHAEIALVDDDAMEVDHSNQITPASVPEASSELVKEPLGKDRDKIVVARYIPLSYPFVFHVRPNEPIPFITSRYNSSSLENRSAQKVYGQSRSIISVKDDSDDVVDDEAISLEEEEVAASPVKRSANARTSSKPTSIRSDLATMDTSNMPQHLTPEYQKVLQKRGQCTICNGPNHLGKDCPEVIRGPERLRELLAEKKVQKKSTLRNSSIEKIEFWIGHLEDIAKKVKGYKSKITPQKQVAAELLNEPVLPSDLASSKTQVAAPIVEPATKVADAVPAHADEPFEHTSSQTSETEHAVIEDASADDALLLSDRLPEEALSPVGGSEKRPLPRDQSTPPDSAEPSVVSQSLTSEPSVSPEPLPKLSQQSRLDQSPTREHSAPPIYLKALATKAGSVSGLSVSDAVIETGSSASESDDEEEDDTGSESEGDSDDGTTSTRSGSGSADSISRSPSPFGQKGASREPPSLDDFMSMPLSQTLKRRARQSAAGMKDVEIEEEIEEESDIESTPERQLPIASFAAKGRAGSESSVGEYADEKSDEEANDLEEDDVIPFTQPPDIGQAGSQPDLEQDQDKPSGSSQNNVLHKASSIRQSRSPSQPATESSSKRSFAELADVTSPSPIVADFPGSIALQEAIDEDDAIERISDVDLPARGDEGKTGHVISQGLMSPPSSSGKGSQQDAQEPIPATQLVNGSSQSEENTPRAAIGRLTRGMARQSNLAPPIDLQTSLSQPAHTSPPRRRHTRSMSREPTLEPPSPRVTTRRISSSQPNPAARFRSKSPSSNVPVRRSARGNTPSSQLDELASSPLPQPRRSSRRGTTPVHSSQVDQLQSSPSHVIYTPAPIPEEEESEADLEEAEEAHESTQQTPVGSKIPLVPATQDSEPRRVKLRSSTSNLFMSPGSQLPQTQAYNIYPNLPSSESGASIDETPKAAIRVNRVAESPLSAKKGNSMSRKSSLRLTSPIQEEEEERTDQVEDSQPHEESSDSEPANGQEEKSDSSLHAAVRDGMTDSEPESSSDESDNSILPAATKAKPTLRSSQSTTSLYPSLPLPKFPSSQPATGSNGNHHVHIHTIPTLSSLSKDALRNRSSFGFPSSASQPNFSTRSSNGRMSLPAQSSTKSNGLGRTRSNFGVSHSQPIPAVQSDSDSGSGSDSDSSEEEKTPVNMKNRISRGVVTKPKVKRRASQGDVLGTGW</sequence>
<dbReference type="Proteomes" id="UP000094020">
    <property type="component" value="Chromosome 1"/>
</dbReference>
<feature type="compositionally biased region" description="Polar residues" evidence="1">
    <location>
        <begin position="326"/>
        <end position="342"/>
    </location>
</feature>
<feature type="region of interest" description="Disordered" evidence="1">
    <location>
        <begin position="947"/>
        <end position="1011"/>
    </location>
</feature>
<feature type="compositionally biased region" description="Polar residues" evidence="1">
    <location>
        <begin position="1317"/>
        <end position="1327"/>
    </location>
</feature>
<feature type="compositionally biased region" description="Acidic residues" evidence="1">
    <location>
        <begin position="1122"/>
        <end position="1135"/>
    </location>
</feature>
<feature type="compositionally biased region" description="Polar residues" evidence="1">
    <location>
        <begin position="1448"/>
        <end position="1462"/>
    </location>
</feature>
<reference evidence="2" key="1">
    <citation type="submission" date="2013-07" db="EMBL/GenBank/DDBJ databases">
        <title>The Genome Sequence of Cryptococcus pinus CBS10737.</title>
        <authorList>
            <consortium name="The Broad Institute Genome Sequencing Platform"/>
            <person name="Cuomo C."/>
            <person name="Litvintseva A."/>
            <person name="Chen Y."/>
            <person name="Heitman J."/>
            <person name="Sun S."/>
            <person name="Springer D."/>
            <person name="Dromer F."/>
            <person name="Young S.K."/>
            <person name="Zeng Q."/>
            <person name="Gargeya S."/>
            <person name="Fitzgerald M."/>
            <person name="Abouelleil A."/>
            <person name="Alvarado L."/>
            <person name="Berlin A.M."/>
            <person name="Chapman S.B."/>
            <person name="Dewar J."/>
            <person name="Goldberg J."/>
            <person name="Griggs A."/>
            <person name="Gujja S."/>
            <person name="Hansen M."/>
            <person name="Howarth C."/>
            <person name="Imamovic A."/>
            <person name="Larimer J."/>
            <person name="McCowan C."/>
            <person name="Murphy C."/>
            <person name="Pearson M."/>
            <person name="Priest M."/>
            <person name="Roberts A."/>
            <person name="Saif S."/>
            <person name="Shea T."/>
            <person name="Sykes S."/>
            <person name="Wortman J."/>
            <person name="Nusbaum C."/>
            <person name="Birren B."/>
        </authorList>
    </citation>
    <scope>NUCLEOTIDE SEQUENCE [LARGE SCALE GENOMIC DNA]</scope>
    <source>
        <strain evidence="2">CBS 10737</strain>
    </source>
</reference>
<feature type="compositionally biased region" description="Low complexity" evidence="1">
    <location>
        <begin position="1062"/>
        <end position="1079"/>
    </location>
</feature>
<feature type="compositionally biased region" description="Acidic residues" evidence="1">
    <location>
        <begin position="1165"/>
        <end position="1178"/>
    </location>
</feature>
<proteinExistence type="predicted"/>
<protein>
    <submittedName>
        <fullName evidence="2">Uncharacterized protein</fullName>
    </submittedName>
</protein>
<feature type="compositionally biased region" description="Basic and acidic residues" evidence="1">
    <location>
        <begin position="586"/>
        <end position="599"/>
    </location>
</feature>
<reference evidence="3" key="2">
    <citation type="submission" date="2013-07" db="EMBL/GenBank/DDBJ databases">
        <authorList>
            <consortium name="The Broad Institute Genome Sequencing Platform"/>
            <person name="Cuomo C."/>
            <person name="Litvintseva A."/>
            <person name="Chen Y."/>
            <person name="Heitman J."/>
            <person name="Sun S."/>
            <person name="Springer D."/>
            <person name="Dromer F."/>
            <person name="Young S.K."/>
            <person name="Zeng Q."/>
            <person name="Gargeya S."/>
            <person name="Fitzgerald M."/>
            <person name="Abouelleil A."/>
            <person name="Alvarado L."/>
            <person name="Berlin A.M."/>
            <person name="Chapman S.B."/>
            <person name="Dewar J."/>
            <person name="Goldberg J."/>
            <person name="Griggs A."/>
            <person name="Gujja S."/>
            <person name="Hansen M."/>
            <person name="Howarth C."/>
            <person name="Imamovic A."/>
            <person name="Larimer J."/>
            <person name="McCowan C."/>
            <person name="Murphy C."/>
            <person name="Pearson M."/>
            <person name="Priest M."/>
            <person name="Roberts A."/>
            <person name="Saif S."/>
            <person name="Shea T."/>
            <person name="Sykes S."/>
            <person name="Wortman J."/>
            <person name="Nusbaum C."/>
            <person name="Birren B."/>
        </authorList>
    </citation>
    <scope>NUCLEOTIDE SEQUENCE</scope>
    <source>
        <strain evidence="3">CBS 10737</strain>
    </source>
</reference>
<evidence type="ECO:0000313" key="2">
    <source>
        <dbReference type="EMBL" id="OCF53789.1"/>
    </source>
</evidence>
<feature type="compositionally biased region" description="Polar residues" evidence="1">
    <location>
        <begin position="1574"/>
        <end position="1590"/>
    </location>
</feature>
<feature type="compositionally biased region" description="Basic and acidic residues" evidence="1">
    <location>
        <begin position="1598"/>
        <end position="1610"/>
    </location>
</feature>
<feature type="compositionally biased region" description="Acidic residues" evidence="1">
    <location>
        <begin position="1472"/>
        <end position="1486"/>
    </location>
</feature>
<feature type="compositionally biased region" description="Acidic residues" evidence="1">
    <location>
        <begin position="427"/>
        <end position="440"/>
    </location>
</feature>
<feature type="compositionally biased region" description="Basic and acidic residues" evidence="1">
    <location>
        <begin position="486"/>
        <end position="496"/>
    </location>
</feature>
<gene>
    <name evidence="2" type="ORF">I206_01096</name>
    <name evidence="3" type="ORF">I206_100229</name>
</gene>
<feature type="region of interest" description="Disordered" evidence="1">
    <location>
        <begin position="1032"/>
        <end position="1696"/>
    </location>
</feature>
<name>A0A1B9IDT3_9TREE</name>
<feature type="compositionally biased region" description="Polar residues" evidence="1">
    <location>
        <begin position="1662"/>
        <end position="1672"/>
    </location>
</feature>